<evidence type="ECO:0000256" key="10">
    <source>
        <dbReference type="ARBA" id="ARBA00023224"/>
    </source>
</evidence>
<dbReference type="STRING" id="13616.ENSMODP00000007951"/>
<feature type="transmembrane region" description="Helical" evidence="12">
    <location>
        <begin position="253"/>
        <end position="277"/>
    </location>
</feature>
<dbReference type="HOGENOM" id="CLU_012526_1_2_1"/>
<reference evidence="14 15" key="1">
    <citation type="journal article" date="2007" name="Nature">
        <title>Genome of the marsupial Monodelphis domestica reveals innovation in non-coding sequences.</title>
        <authorList>
            <person name="Mikkelsen T.S."/>
            <person name="Wakefield M.J."/>
            <person name="Aken B."/>
            <person name="Amemiya C.T."/>
            <person name="Chang J.L."/>
            <person name="Duke S."/>
            <person name="Garber M."/>
            <person name="Gentles A.J."/>
            <person name="Goodstadt L."/>
            <person name="Heger A."/>
            <person name="Jurka J."/>
            <person name="Kamal M."/>
            <person name="Mauceli E."/>
            <person name="Searle S.M."/>
            <person name="Sharpe T."/>
            <person name="Baker M.L."/>
            <person name="Batzer M.A."/>
            <person name="Benos P.V."/>
            <person name="Belov K."/>
            <person name="Clamp M."/>
            <person name="Cook A."/>
            <person name="Cuff J."/>
            <person name="Das R."/>
            <person name="Davidow L."/>
            <person name="Deakin J.E."/>
            <person name="Fazzari M.J."/>
            <person name="Glass J.L."/>
            <person name="Grabherr M."/>
            <person name="Greally J.M."/>
            <person name="Gu W."/>
            <person name="Hore T.A."/>
            <person name="Huttley G.A."/>
            <person name="Kleber M."/>
            <person name="Jirtle R.L."/>
            <person name="Koina E."/>
            <person name="Lee J.T."/>
            <person name="Mahony S."/>
            <person name="Marra M.A."/>
            <person name="Miller R.D."/>
            <person name="Nicholls R.D."/>
            <person name="Oda M."/>
            <person name="Papenfuss A.T."/>
            <person name="Parra Z.E."/>
            <person name="Pollock D.D."/>
            <person name="Ray D.A."/>
            <person name="Schein J.E."/>
            <person name="Speed T.P."/>
            <person name="Thompson K."/>
            <person name="VandeBerg J.L."/>
            <person name="Wade C.M."/>
            <person name="Walker J.A."/>
            <person name="Waters P.D."/>
            <person name="Webber C."/>
            <person name="Weidman J.R."/>
            <person name="Xie X."/>
            <person name="Zody M.C."/>
            <person name="Baldwin J."/>
            <person name="Abdouelleil A."/>
            <person name="Abdulkadir J."/>
            <person name="Abebe A."/>
            <person name="Abera B."/>
            <person name="Abreu J."/>
            <person name="Acer S.C."/>
            <person name="Aftuck L."/>
            <person name="Alexander A."/>
            <person name="An P."/>
            <person name="Anderson E."/>
            <person name="Anderson S."/>
            <person name="Arachi H."/>
            <person name="Azer M."/>
            <person name="Bachantsang P."/>
            <person name="Barry A."/>
            <person name="Bayul T."/>
            <person name="Berlin A."/>
            <person name="Bessette D."/>
            <person name="Bloom T."/>
            <person name="Bloom T."/>
            <person name="Boguslavskiy L."/>
            <person name="Bonnet C."/>
            <person name="Boukhgalter B."/>
            <person name="Bourzgui I."/>
            <person name="Brown A."/>
            <person name="Cahill P."/>
            <person name="Channer S."/>
            <person name="Cheshatsang Y."/>
            <person name="Chuda L."/>
            <person name="Citroen M."/>
            <person name="Collymore A."/>
            <person name="Cooke P."/>
            <person name="Costello M."/>
            <person name="D'Aco K."/>
            <person name="Daza R."/>
            <person name="De Haan G."/>
            <person name="DeGray S."/>
            <person name="DeMaso C."/>
            <person name="Dhargay N."/>
            <person name="Dooley K."/>
            <person name="Dooley E."/>
            <person name="Doricent M."/>
            <person name="Dorje P."/>
            <person name="Dorjee K."/>
            <person name="Dupes A."/>
            <person name="Elong R."/>
            <person name="Falk J."/>
            <person name="Farina A."/>
            <person name="Faro S."/>
            <person name="Ferguson D."/>
            <person name="Fisher S."/>
            <person name="Foley C.D."/>
            <person name="Franke A."/>
            <person name="Friedrich D."/>
            <person name="Gadbois L."/>
            <person name="Gearin G."/>
            <person name="Gearin C.R."/>
            <person name="Giannoukos G."/>
            <person name="Goode T."/>
            <person name="Graham J."/>
            <person name="Grandbois E."/>
            <person name="Grewal S."/>
            <person name="Gyaltsen K."/>
            <person name="Hafez N."/>
            <person name="Hagos B."/>
            <person name="Hall J."/>
            <person name="Henson C."/>
            <person name="Hollinger A."/>
            <person name="Honan T."/>
            <person name="Huard M.D."/>
            <person name="Hughes L."/>
            <person name="Hurhula B."/>
            <person name="Husby M.E."/>
            <person name="Kamat A."/>
            <person name="Kanga B."/>
            <person name="Kashin S."/>
            <person name="Khazanovich D."/>
            <person name="Kisner P."/>
            <person name="Lance K."/>
            <person name="Lara M."/>
            <person name="Lee W."/>
            <person name="Lennon N."/>
            <person name="Letendre F."/>
            <person name="LeVine R."/>
            <person name="Lipovsky A."/>
            <person name="Liu X."/>
            <person name="Liu J."/>
            <person name="Liu S."/>
            <person name="Lokyitsang T."/>
            <person name="Lokyitsang Y."/>
            <person name="Lubonja R."/>
            <person name="Lui A."/>
            <person name="MacDonald P."/>
            <person name="Magnisalis V."/>
            <person name="Maru K."/>
            <person name="Matthews C."/>
            <person name="McCusker W."/>
            <person name="McDonough S."/>
            <person name="Mehta T."/>
            <person name="Meldrim J."/>
            <person name="Meneus L."/>
            <person name="Mihai O."/>
            <person name="Mihalev A."/>
            <person name="Mihova T."/>
            <person name="Mittelman R."/>
            <person name="Mlenga V."/>
            <person name="Montmayeur A."/>
            <person name="Mulrain L."/>
            <person name="Navidi A."/>
            <person name="Naylor J."/>
            <person name="Negash T."/>
            <person name="Nguyen T."/>
            <person name="Nguyen N."/>
            <person name="Nicol R."/>
            <person name="Norbu C."/>
            <person name="Norbu N."/>
            <person name="Novod N."/>
            <person name="O'Neill B."/>
            <person name="Osman S."/>
            <person name="Markiewicz E."/>
            <person name="Oyono O.L."/>
            <person name="Patti C."/>
            <person name="Phunkhang P."/>
            <person name="Pierre F."/>
            <person name="Priest M."/>
            <person name="Raghuraman S."/>
            <person name="Rege F."/>
            <person name="Reyes R."/>
            <person name="Rise C."/>
            <person name="Rogov P."/>
            <person name="Ross K."/>
            <person name="Ryan E."/>
            <person name="Settipalli S."/>
            <person name="Shea T."/>
            <person name="Sherpa N."/>
            <person name="Shi L."/>
            <person name="Shih D."/>
            <person name="Sparrow T."/>
            <person name="Spaulding J."/>
            <person name="Stalker J."/>
            <person name="Stange-Thomann N."/>
            <person name="Stavropoulos S."/>
            <person name="Stone C."/>
            <person name="Strader C."/>
            <person name="Tesfaye S."/>
            <person name="Thomson T."/>
            <person name="Thoulutsang Y."/>
            <person name="Thoulutsang D."/>
            <person name="Topham K."/>
            <person name="Topping I."/>
            <person name="Tsamla T."/>
            <person name="Vassiliev H."/>
            <person name="Vo A."/>
            <person name="Wangchuk T."/>
            <person name="Wangdi T."/>
            <person name="Weiand M."/>
            <person name="Wilkinson J."/>
            <person name="Wilson A."/>
            <person name="Yadav S."/>
            <person name="Young G."/>
            <person name="Yu Q."/>
            <person name="Zembek L."/>
            <person name="Zhong D."/>
            <person name="Zimmer A."/>
            <person name="Zwirko Z."/>
            <person name="Jaffe D.B."/>
            <person name="Alvarez P."/>
            <person name="Brockman W."/>
            <person name="Butler J."/>
            <person name="Chin C."/>
            <person name="Gnerre S."/>
            <person name="MacCallum I."/>
            <person name="Graves J.A."/>
            <person name="Ponting C.P."/>
            <person name="Breen M."/>
            <person name="Samollow P.B."/>
            <person name="Lander E.S."/>
            <person name="Lindblad-Toh K."/>
        </authorList>
    </citation>
    <scope>NUCLEOTIDE SEQUENCE [LARGE SCALE GENOMIC DNA]</scope>
</reference>
<comment type="similarity">
    <text evidence="11">Belongs to the G-protein coupled receptor 1 family.</text>
</comment>
<dbReference type="eggNOG" id="ENOG502SI4A">
    <property type="taxonomic scope" value="Eukaryota"/>
</dbReference>
<keyword evidence="15" id="KW-1185">Reference proteome</keyword>
<dbReference type="GeneID" id="100013449"/>
<dbReference type="GO" id="GO:0004930">
    <property type="term" value="F:G protein-coupled receptor activity"/>
    <property type="evidence" value="ECO:0007669"/>
    <property type="project" value="UniProtKB-KW"/>
</dbReference>
<dbReference type="Pfam" id="PF13853">
    <property type="entry name" value="7tm_4"/>
    <property type="match status" value="1"/>
</dbReference>
<dbReference type="AlphaFoldDB" id="F7FD88"/>
<keyword evidence="9 11" id="KW-0675">Receptor</keyword>
<feature type="transmembrane region" description="Helical" evidence="12">
    <location>
        <begin position="289"/>
        <end position="308"/>
    </location>
</feature>
<proteinExistence type="inferred from homology"/>
<dbReference type="PRINTS" id="PR00237">
    <property type="entry name" value="GPCRRHODOPSN"/>
</dbReference>
<dbReference type="Proteomes" id="UP000002280">
    <property type="component" value="Chromosome 4"/>
</dbReference>
<feature type="transmembrane region" description="Helical" evidence="12">
    <location>
        <begin position="78"/>
        <end position="96"/>
    </location>
</feature>
<dbReference type="GO" id="GO:0005886">
    <property type="term" value="C:plasma membrane"/>
    <property type="evidence" value="ECO:0000318"/>
    <property type="project" value="GO_Central"/>
</dbReference>
<keyword evidence="2 12" id="KW-1003">Cell membrane</keyword>
<evidence type="ECO:0000256" key="7">
    <source>
        <dbReference type="ARBA" id="ARBA00023040"/>
    </source>
</evidence>
<dbReference type="CDD" id="cd15431">
    <property type="entry name" value="7tmA_OR13H-like"/>
    <property type="match status" value="1"/>
</dbReference>
<evidence type="ECO:0000259" key="13">
    <source>
        <dbReference type="PROSITE" id="PS50262"/>
    </source>
</evidence>
<keyword evidence="3 12" id="KW-0716">Sensory transduction</keyword>
<protein>
    <recommendedName>
        <fullName evidence="12">Olfactory receptor</fullName>
    </recommendedName>
</protein>
<feature type="transmembrane region" description="Helical" evidence="12">
    <location>
        <begin position="43"/>
        <end position="66"/>
    </location>
</feature>
<organism evidence="14 15">
    <name type="scientific">Monodelphis domestica</name>
    <name type="common">Gray short-tailed opossum</name>
    <dbReference type="NCBI Taxonomy" id="13616"/>
    <lineage>
        <taxon>Eukaryota</taxon>
        <taxon>Metazoa</taxon>
        <taxon>Chordata</taxon>
        <taxon>Craniata</taxon>
        <taxon>Vertebrata</taxon>
        <taxon>Euteleostomi</taxon>
        <taxon>Mammalia</taxon>
        <taxon>Metatheria</taxon>
        <taxon>Didelphimorphia</taxon>
        <taxon>Didelphidae</taxon>
        <taxon>Monodelphis</taxon>
    </lineage>
</organism>
<dbReference type="PROSITE" id="PS00237">
    <property type="entry name" value="G_PROTEIN_RECEP_F1_1"/>
    <property type="match status" value="1"/>
</dbReference>
<evidence type="ECO:0000313" key="14">
    <source>
        <dbReference type="Ensembl" id="ENSMODP00000007951.3"/>
    </source>
</evidence>
<dbReference type="SUPFAM" id="SSF81321">
    <property type="entry name" value="Family A G protein-coupled receptor-like"/>
    <property type="match status" value="1"/>
</dbReference>
<feature type="transmembrane region" description="Helical" evidence="12">
    <location>
        <begin position="213"/>
        <end position="232"/>
    </location>
</feature>
<evidence type="ECO:0000256" key="6">
    <source>
        <dbReference type="ARBA" id="ARBA00022989"/>
    </source>
</evidence>
<feature type="transmembrane region" description="Helical" evidence="12">
    <location>
        <begin position="116"/>
        <end position="138"/>
    </location>
</feature>
<dbReference type="PRINTS" id="PR00245">
    <property type="entry name" value="OLFACTORYR"/>
</dbReference>
<dbReference type="InterPro" id="IPR000276">
    <property type="entry name" value="GPCR_Rhodpsn"/>
</dbReference>
<evidence type="ECO:0000256" key="8">
    <source>
        <dbReference type="ARBA" id="ARBA00023136"/>
    </source>
</evidence>
<comment type="subcellular location">
    <subcellularLocation>
        <location evidence="1 12">Cell membrane</location>
        <topology evidence="1 12">Multi-pass membrane protein</topology>
    </subcellularLocation>
</comment>
<dbReference type="InParanoid" id="F7FD88"/>
<dbReference type="GO" id="GO:0004984">
    <property type="term" value="F:olfactory receptor activity"/>
    <property type="evidence" value="ECO:0000318"/>
    <property type="project" value="GO_Central"/>
</dbReference>
<sequence>MSVFFPTSLLVMKIGRKQMDRRNNTAVTYFILVGLSEYPRAQMLLFCLLLASYLVILLGNSLILVLVQFDSRLHTPMYFFLSNLSFLDICFTSSSIPQMIINCLVRMPVISAGQCMAQMCTLLYLGVVECLLLAVMAYDRCIAISDPLRYPVRMSNQFCVQLAGLSWVSAFLFSIVPTVATPLELCSHVINHFFCEVLAIMKLACSDLQLNELLMMATSSLTLLAPFVFILASYGRILGAVLKMRSTEGRKKAFSTCSSHLTVVVLFYGTAIAMYMMPQDKTSREQDKLASLLYGVVTPMLNPLIYSLRNKDVKEALRKLLGEKKVP</sequence>
<dbReference type="PROSITE" id="PS50262">
    <property type="entry name" value="G_PROTEIN_RECEP_F1_2"/>
    <property type="match status" value="1"/>
</dbReference>
<dbReference type="OrthoDB" id="10017003at2759"/>
<reference evidence="14" key="2">
    <citation type="submission" date="2025-08" db="UniProtKB">
        <authorList>
            <consortium name="Ensembl"/>
        </authorList>
    </citation>
    <scope>IDENTIFICATION</scope>
</reference>
<feature type="transmembrane region" description="Helical" evidence="12">
    <location>
        <begin position="158"/>
        <end position="180"/>
    </location>
</feature>
<evidence type="ECO:0000313" key="15">
    <source>
        <dbReference type="Proteomes" id="UP000002280"/>
    </source>
</evidence>
<gene>
    <name evidence="14" type="primary">LOC100013449</name>
</gene>
<evidence type="ECO:0000256" key="3">
    <source>
        <dbReference type="ARBA" id="ARBA00022606"/>
    </source>
</evidence>
<evidence type="ECO:0000256" key="1">
    <source>
        <dbReference type="ARBA" id="ARBA00004651"/>
    </source>
</evidence>
<evidence type="ECO:0000256" key="12">
    <source>
        <dbReference type="RuleBase" id="RU363047"/>
    </source>
</evidence>
<dbReference type="OMA" id="PLELCSH"/>
<evidence type="ECO:0000256" key="11">
    <source>
        <dbReference type="RuleBase" id="RU000688"/>
    </source>
</evidence>
<keyword evidence="4 11" id="KW-0812">Transmembrane</keyword>
<dbReference type="GO" id="GO:0050911">
    <property type="term" value="P:detection of chemical stimulus involved in sensory perception of smell"/>
    <property type="evidence" value="ECO:0000318"/>
    <property type="project" value="GO_Central"/>
</dbReference>
<dbReference type="Gene3D" id="1.20.1070.10">
    <property type="entry name" value="Rhodopsin 7-helix transmembrane proteins"/>
    <property type="match status" value="1"/>
</dbReference>
<dbReference type="PANTHER" id="PTHR26453">
    <property type="entry name" value="OLFACTORY RECEPTOR"/>
    <property type="match status" value="1"/>
</dbReference>
<dbReference type="GeneTree" id="ENSGT01140000282496"/>
<evidence type="ECO:0000256" key="9">
    <source>
        <dbReference type="ARBA" id="ARBA00023170"/>
    </source>
</evidence>
<keyword evidence="7 11" id="KW-0297">G-protein coupled receptor</keyword>
<dbReference type="KEGG" id="mdo:100013449"/>
<keyword evidence="10 11" id="KW-0807">Transducer</keyword>
<evidence type="ECO:0000256" key="5">
    <source>
        <dbReference type="ARBA" id="ARBA00022725"/>
    </source>
</evidence>
<dbReference type="FunFam" id="1.20.1070.10:FF:000005">
    <property type="entry name" value="Olfactory receptor"/>
    <property type="match status" value="1"/>
</dbReference>
<reference evidence="14" key="3">
    <citation type="submission" date="2025-09" db="UniProtKB">
        <authorList>
            <consortium name="Ensembl"/>
        </authorList>
    </citation>
    <scope>IDENTIFICATION</scope>
</reference>
<name>F7FD88_MONDO</name>
<dbReference type="InterPro" id="IPR000725">
    <property type="entry name" value="Olfact_rcpt"/>
</dbReference>
<dbReference type="InterPro" id="IPR017452">
    <property type="entry name" value="GPCR_Rhodpsn_7TM"/>
</dbReference>
<keyword evidence="6 12" id="KW-1133">Transmembrane helix</keyword>
<evidence type="ECO:0000256" key="2">
    <source>
        <dbReference type="ARBA" id="ARBA00022475"/>
    </source>
</evidence>
<dbReference type="Ensembl" id="ENSMODT00000008113.3">
    <property type="protein sequence ID" value="ENSMODP00000007951.3"/>
    <property type="gene ID" value="ENSMODG00000006411.3"/>
</dbReference>
<keyword evidence="5 12" id="KW-0552">Olfaction</keyword>
<evidence type="ECO:0000256" key="4">
    <source>
        <dbReference type="ARBA" id="ARBA00022692"/>
    </source>
</evidence>
<feature type="domain" description="G-protein coupled receptors family 1 profile" evidence="13">
    <location>
        <begin position="59"/>
        <end position="306"/>
    </location>
</feature>
<keyword evidence="8 12" id="KW-0472">Membrane</keyword>
<accession>F7FD88</accession>